<reference evidence="1" key="1">
    <citation type="submission" date="2023-03" db="EMBL/GenBank/DDBJ databases">
        <title>Lomoglobus Profundus gen. nov., sp. nov., a novel member of the phylum Verrucomicrobia, isolated from deep-marine sediment of South China Sea.</title>
        <authorList>
            <person name="Ahmad T."/>
            <person name="Ishaq S.E."/>
            <person name="Wang F."/>
        </authorList>
    </citation>
    <scope>NUCLEOTIDE SEQUENCE</scope>
    <source>
        <strain evidence="1">LMO-M01</strain>
    </source>
</reference>
<dbReference type="SUPFAM" id="SSF52540">
    <property type="entry name" value="P-loop containing nucleoside triphosphate hydrolases"/>
    <property type="match status" value="2"/>
</dbReference>
<gene>
    <name evidence="1" type="ORF">PXH66_02495</name>
</gene>
<keyword evidence="2" id="KW-1185">Reference proteome</keyword>
<evidence type="ECO:0000313" key="1">
    <source>
        <dbReference type="EMBL" id="WED65715.1"/>
    </source>
</evidence>
<dbReference type="Gene3D" id="3.40.50.300">
    <property type="entry name" value="P-loop containing nucleotide triphosphate hydrolases"/>
    <property type="match status" value="1"/>
</dbReference>
<evidence type="ECO:0000313" key="2">
    <source>
        <dbReference type="Proteomes" id="UP001218638"/>
    </source>
</evidence>
<dbReference type="RefSeq" id="WP_330930245.1">
    <property type="nucleotide sequence ID" value="NZ_CP119075.1"/>
</dbReference>
<name>A0AAE9ZVB1_9BACT</name>
<dbReference type="EMBL" id="CP119075">
    <property type="protein sequence ID" value="WED65715.1"/>
    <property type="molecule type" value="Genomic_DNA"/>
</dbReference>
<organism evidence="1 2">
    <name type="scientific">Synoicihabitans lomoniglobus</name>
    <dbReference type="NCBI Taxonomy" id="2909285"/>
    <lineage>
        <taxon>Bacteria</taxon>
        <taxon>Pseudomonadati</taxon>
        <taxon>Verrucomicrobiota</taxon>
        <taxon>Opitutia</taxon>
        <taxon>Opitutales</taxon>
        <taxon>Opitutaceae</taxon>
        <taxon>Synoicihabitans</taxon>
    </lineage>
</organism>
<dbReference type="AlphaFoldDB" id="A0AAE9ZVB1"/>
<dbReference type="KEGG" id="slom:PXH66_02495"/>
<proteinExistence type="predicted"/>
<dbReference type="Proteomes" id="UP001218638">
    <property type="component" value="Chromosome"/>
</dbReference>
<protein>
    <submittedName>
        <fullName evidence="1">Uncharacterized protein</fullName>
    </submittedName>
</protein>
<accession>A0AAE9ZVB1</accession>
<dbReference type="InterPro" id="IPR027417">
    <property type="entry name" value="P-loop_NTPase"/>
</dbReference>
<sequence length="325" mass="35354">MTDIPSATSLPRVIFVDGLPGSGKSTTAQRLCLHLNRHGHPARWIFEHEDPHPVFPEPAVRACRTQAADADPTLFTRALTGYATLARELTDRPGLTLLLEGTLFQTAVGTQVLTDQSRSTIDAFFDRTLATLAPHQTALIQLRAPDVAASLQHTAEKRGDWFPEFLVGQLAATPLGQRHAVTTWDGAVALLAQHRAVCDELFDRFPGPKLSVDPTAGDWSRRNAAFTDFLGLPALTEPEIAAACNDFVGTYRADGTDTESELILTPEGLALAGPPSARLWARPDGSFEVEGIAMELTFRRDDSGNVTGFTCAPRLTELPLTWHRI</sequence>